<organism evidence="3 4">
    <name type="scientific">Tribolium castaneum</name>
    <name type="common">Red flour beetle</name>
    <dbReference type="NCBI Taxonomy" id="7070"/>
    <lineage>
        <taxon>Eukaryota</taxon>
        <taxon>Metazoa</taxon>
        <taxon>Ecdysozoa</taxon>
        <taxon>Arthropoda</taxon>
        <taxon>Hexapoda</taxon>
        <taxon>Insecta</taxon>
        <taxon>Pterygota</taxon>
        <taxon>Neoptera</taxon>
        <taxon>Endopterygota</taxon>
        <taxon>Coleoptera</taxon>
        <taxon>Polyphaga</taxon>
        <taxon>Cucujiformia</taxon>
        <taxon>Tenebrionidae</taxon>
        <taxon>Tenebrionidae incertae sedis</taxon>
        <taxon>Tribolium</taxon>
    </lineage>
</organism>
<feature type="compositionally biased region" description="Gly residues" evidence="1">
    <location>
        <begin position="680"/>
        <end position="699"/>
    </location>
</feature>
<reference evidence="3 4" key="2">
    <citation type="journal article" date="2010" name="Nucleic Acids Res.">
        <title>BeetleBase in 2010: revisions to provide comprehensive genomic information for Tribolium castaneum.</title>
        <authorList>
            <person name="Kim H.S."/>
            <person name="Murphy T."/>
            <person name="Xia J."/>
            <person name="Caragea D."/>
            <person name="Park Y."/>
            <person name="Beeman R.W."/>
            <person name="Lorenzen M.D."/>
            <person name="Butcher S."/>
            <person name="Manak J.R."/>
            <person name="Brown S.J."/>
        </authorList>
    </citation>
    <scope>GENOME REANNOTATION</scope>
    <source>
        <strain evidence="3 4">Georgia GA2</strain>
    </source>
</reference>
<dbReference type="PANTHER" id="PTHR35711:SF1">
    <property type="entry name" value="ECTODERMAL, ISOFORM F"/>
    <property type="match status" value="1"/>
</dbReference>
<feature type="region of interest" description="Disordered" evidence="1">
    <location>
        <begin position="326"/>
        <end position="385"/>
    </location>
</feature>
<keyword evidence="2" id="KW-0732">Signal</keyword>
<evidence type="ECO:0000256" key="2">
    <source>
        <dbReference type="SAM" id="SignalP"/>
    </source>
</evidence>
<gene>
    <name evidence="3" type="primary">AUGUSTUS-3.0.2_33999</name>
    <name evidence="3" type="ORF">TcasGA2_TC033999</name>
</gene>
<feature type="region of interest" description="Disordered" evidence="1">
    <location>
        <begin position="432"/>
        <end position="482"/>
    </location>
</feature>
<evidence type="ECO:0000256" key="1">
    <source>
        <dbReference type="SAM" id="MobiDB-lite"/>
    </source>
</evidence>
<dbReference type="EMBL" id="KQ971357">
    <property type="protein sequence ID" value="KYB26153.1"/>
    <property type="molecule type" value="Genomic_DNA"/>
</dbReference>
<feature type="compositionally biased region" description="Polar residues" evidence="1">
    <location>
        <begin position="334"/>
        <end position="343"/>
    </location>
</feature>
<feature type="signal peptide" evidence="2">
    <location>
        <begin position="1"/>
        <end position="17"/>
    </location>
</feature>
<evidence type="ECO:0000313" key="3">
    <source>
        <dbReference type="EMBL" id="KYB26153.1"/>
    </source>
</evidence>
<protein>
    <submittedName>
        <fullName evidence="3">Uncharacterized protein</fullName>
    </submittedName>
</protein>
<feature type="compositionally biased region" description="Acidic residues" evidence="1">
    <location>
        <begin position="275"/>
        <end position="285"/>
    </location>
</feature>
<feature type="compositionally biased region" description="Acidic residues" evidence="1">
    <location>
        <begin position="356"/>
        <end position="366"/>
    </location>
</feature>
<feature type="compositionally biased region" description="Acidic residues" evidence="1">
    <location>
        <begin position="700"/>
        <end position="713"/>
    </location>
</feature>
<proteinExistence type="predicted"/>
<feature type="compositionally biased region" description="Low complexity" evidence="1">
    <location>
        <begin position="255"/>
        <end position="264"/>
    </location>
</feature>
<dbReference type="PANTHER" id="PTHR35711">
    <property type="entry name" value="EXPRESSED PROTEIN"/>
    <property type="match status" value="1"/>
</dbReference>
<keyword evidence="4" id="KW-1185">Reference proteome</keyword>
<feature type="region of interest" description="Disordered" evidence="1">
    <location>
        <begin position="679"/>
        <end position="722"/>
    </location>
</feature>
<feature type="compositionally biased region" description="Polar residues" evidence="1">
    <location>
        <begin position="371"/>
        <end position="385"/>
    </location>
</feature>
<evidence type="ECO:0000313" key="4">
    <source>
        <dbReference type="Proteomes" id="UP000007266"/>
    </source>
</evidence>
<dbReference type="InParanoid" id="A0A139WDZ0"/>
<dbReference type="Proteomes" id="UP000007266">
    <property type="component" value="Linkage group 8"/>
</dbReference>
<dbReference type="AlphaFoldDB" id="A0A139WDZ0"/>
<name>A0A139WDZ0_TRICA</name>
<reference evidence="3 4" key="1">
    <citation type="journal article" date="2008" name="Nature">
        <title>The genome of the model beetle and pest Tribolium castaneum.</title>
        <authorList>
            <consortium name="Tribolium Genome Sequencing Consortium"/>
            <person name="Richards S."/>
            <person name="Gibbs R.A."/>
            <person name="Weinstock G.M."/>
            <person name="Brown S.J."/>
            <person name="Denell R."/>
            <person name="Beeman R.W."/>
            <person name="Gibbs R."/>
            <person name="Beeman R.W."/>
            <person name="Brown S.J."/>
            <person name="Bucher G."/>
            <person name="Friedrich M."/>
            <person name="Grimmelikhuijzen C.J."/>
            <person name="Klingler M."/>
            <person name="Lorenzen M."/>
            <person name="Richards S."/>
            <person name="Roth S."/>
            <person name="Schroder R."/>
            <person name="Tautz D."/>
            <person name="Zdobnov E.M."/>
            <person name="Muzny D."/>
            <person name="Gibbs R.A."/>
            <person name="Weinstock G.M."/>
            <person name="Attaway T."/>
            <person name="Bell S."/>
            <person name="Buhay C.J."/>
            <person name="Chandrabose M.N."/>
            <person name="Chavez D."/>
            <person name="Clerk-Blankenburg K.P."/>
            <person name="Cree A."/>
            <person name="Dao M."/>
            <person name="Davis C."/>
            <person name="Chacko J."/>
            <person name="Dinh H."/>
            <person name="Dugan-Rocha S."/>
            <person name="Fowler G."/>
            <person name="Garner T.T."/>
            <person name="Garnes J."/>
            <person name="Gnirke A."/>
            <person name="Hawes A."/>
            <person name="Hernandez J."/>
            <person name="Hines S."/>
            <person name="Holder M."/>
            <person name="Hume J."/>
            <person name="Jhangiani S.N."/>
            <person name="Joshi V."/>
            <person name="Khan Z.M."/>
            <person name="Jackson L."/>
            <person name="Kovar C."/>
            <person name="Kowis A."/>
            <person name="Lee S."/>
            <person name="Lewis L.R."/>
            <person name="Margolis J."/>
            <person name="Morgan M."/>
            <person name="Nazareth L.V."/>
            <person name="Nguyen N."/>
            <person name="Okwuonu G."/>
            <person name="Parker D."/>
            <person name="Richards S."/>
            <person name="Ruiz S.J."/>
            <person name="Santibanez J."/>
            <person name="Savard J."/>
            <person name="Scherer S.E."/>
            <person name="Schneider B."/>
            <person name="Sodergren E."/>
            <person name="Tautz D."/>
            <person name="Vattahil S."/>
            <person name="Villasana D."/>
            <person name="White C.S."/>
            <person name="Wright R."/>
            <person name="Park Y."/>
            <person name="Beeman R.W."/>
            <person name="Lord J."/>
            <person name="Oppert B."/>
            <person name="Lorenzen M."/>
            <person name="Brown S."/>
            <person name="Wang L."/>
            <person name="Savard J."/>
            <person name="Tautz D."/>
            <person name="Richards S."/>
            <person name="Weinstock G."/>
            <person name="Gibbs R.A."/>
            <person name="Liu Y."/>
            <person name="Worley K."/>
            <person name="Weinstock G."/>
            <person name="Elsik C.G."/>
            <person name="Reese J.T."/>
            <person name="Elhaik E."/>
            <person name="Landan G."/>
            <person name="Graur D."/>
            <person name="Arensburger P."/>
            <person name="Atkinson P."/>
            <person name="Beeman R.W."/>
            <person name="Beidler J."/>
            <person name="Brown S.J."/>
            <person name="Demuth J.P."/>
            <person name="Drury D.W."/>
            <person name="Du Y.Z."/>
            <person name="Fujiwara H."/>
            <person name="Lorenzen M."/>
            <person name="Maselli V."/>
            <person name="Osanai M."/>
            <person name="Park Y."/>
            <person name="Robertson H.M."/>
            <person name="Tu Z."/>
            <person name="Wang J.J."/>
            <person name="Wang S."/>
            <person name="Richards S."/>
            <person name="Song H."/>
            <person name="Zhang L."/>
            <person name="Sodergren E."/>
            <person name="Werner D."/>
            <person name="Stanke M."/>
            <person name="Morgenstern B."/>
            <person name="Solovyev V."/>
            <person name="Kosarev P."/>
            <person name="Brown G."/>
            <person name="Chen H.C."/>
            <person name="Ermolaeva O."/>
            <person name="Hlavina W."/>
            <person name="Kapustin Y."/>
            <person name="Kiryutin B."/>
            <person name="Kitts P."/>
            <person name="Maglott D."/>
            <person name="Pruitt K."/>
            <person name="Sapojnikov V."/>
            <person name="Souvorov A."/>
            <person name="Mackey A.J."/>
            <person name="Waterhouse R.M."/>
            <person name="Wyder S."/>
            <person name="Zdobnov E.M."/>
            <person name="Zdobnov E.M."/>
            <person name="Wyder S."/>
            <person name="Kriventseva E.V."/>
            <person name="Kadowaki T."/>
            <person name="Bork P."/>
            <person name="Aranda M."/>
            <person name="Bao R."/>
            <person name="Beermann A."/>
            <person name="Berns N."/>
            <person name="Bolognesi R."/>
            <person name="Bonneton F."/>
            <person name="Bopp D."/>
            <person name="Brown S.J."/>
            <person name="Bucher G."/>
            <person name="Butts T."/>
            <person name="Chaumot A."/>
            <person name="Denell R.E."/>
            <person name="Ferrier D.E."/>
            <person name="Friedrich M."/>
            <person name="Gordon C.M."/>
            <person name="Jindra M."/>
            <person name="Klingler M."/>
            <person name="Lan Q."/>
            <person name="Lattorff H.M."/>
            <person name="Laudet V."/>
            <person name="von Levetsow C."/>
            <person name="Liu Z."/>
            <person name="Lutz R."/>
            <person name="Lynch J.A."/>
            <person name="da Fonseca R.N."/>
            <person name="Posnien N."/>
            <person name="Reuter R."/>
            <person name="Roth S."/>
            <person name="Savard J."/>
            <person name="Schinko J.B."/>
            <person name="Schmitt C."/>
            <person name="Schoppmeier M."/>
            <person name="Schroder R."/>
            <person name="Shippy T.D."/>
            <person name="Simonnet F."/>
            <person name="Marques-Souza H."/>
            <person name="Tautz D."/>
            <person name="Tomoyasu Y."/>
            <person name="Trauner J."/>
            <person name="Van der Zee M."/>
            <person name="Vervoort M."/>
            <person name="Wittkopp N."/>
            <person name="Wimmer E.A."/>
            <person name="Yang X."/>
            <person name="Jones A.K."/>
            <person name="Sattelle D.B."/>
            <person name="Ebert P.R."/>
            <person name="Nelson D."/>
            <person name="Scott J.G."/>
            <person name="Beeman R.W."/>
            <person name="Muthukrishnan S."/>
            <person name="Kramer K.J."/>
            <person name="Arakane Y."/>
            <person name="Beeman R.W."/>
            <person name="Zhu Q."/>
            <person name="Hogenkamp D."/>
            <person name="Dixit R."/>
            <person name="Oppert B."/>
            <person name="Jiang H."/>
            <person name="Zou Z."/>
            <person name="Marshall J."/>
            <person name="Elpidina E."/>
            <person name="Vinokurov K."/>
            <person name="Oppert C."/>
            <person name="Zou Z."/>
            <person name="Evans J."/>
            <person name="Lu Z."/>
            <person name="Zhao P."/>
            <person name="Sumathipala N."/>
            <person name="Altincicek B."/>
            <person name="Vilcinskas A."/>
            <person name="Williams M."/>
            <person name="Hultmark D."/>
            <person name="Hetru C."/>
            <person name="Jiang H."/>
            <person name="Grimmelikhuijzen C.J."/>
            <person name="Hauser F."/>
            <person name="Cazzamali G."/>
            <person name="Williamson M."/>
            <person name="Park Y."/>
            <person name="Li B."/>
            <person name="Tanaka Y."/>
            <person name="Predel R."/>
            <person name="Neupert S."/>
            <person name="Schachtner J."/>
            <person name="Verleyen P."/>
            <person name="Raible F."/>
            <person name="Bork P."/>
            <person name="Friedrich M."/>
            <person name="Walden K.K."/>
            <person name="Robertson H.M."/>
            <person name="Angeli S."/>
            <person name="Foret S."/>
            <person name="Bucher G."/>
            <person name="Schuetz S."/>
            <person name="Maleszka R."/>
            <person name="Wimmer E.A."/>
            <person name="Beeman R.W."/>
            <person name="Lorenzen M."/>
            <person name="Tomoyasu Y."/>
            <person name="Miller S.C."/>
            <person name="Grossmann D."/>
            <person name="Bucher G."/>
        </authorList>
    </citation>
    <scope>NUCLEOTIDE SEQUENCE [LARGE SCALE GENOMIC DNA]</scope>
    <source>
        <strain evidence="3 4">Georgia GA2</strain>
    </source>
</reference>
<feature type="region of interest" description="Disordered" evidence="1">
    <location>
        <begin position="255"/>
        <end position="294"/>
    </location>
</feature>
<feature type="chain" id="PRO_5007299754" evidence="2">
    <location>
        <begin position="18"/>
        <end position="737"/>
    </location>
</feature>
<sequence length="737" mass="81477">MLKFFLLVSVLCFAGHSRVIYYKGNVLPVPFNAKLRYVVVNPPADFDPVYFEDAPDIETTTSTEANIKREICDESATNFGDCTDTTEDSVKTISFDITTESTTPAIEKECLYDCSDKCVLWDNRCQNNTDCPQCYQCSTEEFSVYKICKHVSRKNNTLSSTNGDFLFGSTTVEKITSPVTSPTFKYVDTTVYSTTFDADSENRDDLVPDDTTPTTFKKIETISPVIDPVSTSNKTDTTTKKIDKVEHVLTSTVESFPSSTFDTGSGSGDGKIPNDDEGDDDDYTETTERNNTAPTDLFLSNATTTTFKHVETATTMTTFNEIKTTTKKMDEDQSSTVLSSSFETGIGSGNGKIPDDNEGDDDDDDEFRGNIQRNNTASTDLFPSSTNITTLATENHIETTLTPLTNPVSNANKTTTKKIDDQNFLTSTVSSMTIDNGSESGDGKIPDDDDGGSGDGKIPEDYERGDDDTEFETTFPLTDPLPKFEENKTITKKIAQNEDDQQTTTNPRTSLPCSYISFEDQLAKVTIDGVPLVITHNNVSDLFPNTTIEEVWERCHQVEKRCLEENCYGQEVVTKQYPCGMISTNLHTGRMTIDGVLVTPENITRLLPNARYEDVWTQCYRPRTSPKINYPCYMISFDEQRSRATLDGVVEMVKDCFNYQPNKVCSGYGCNPITTPKSTGNGGGSHNGGGGKNNGGGGGSDEDYQYKDDDDDGNKDGDGSLKNFDDFIFLEKEINFK</sequence>
<accession>A0A139WDZ0</accession>